<dbReference type="AlphaFoldDB" id="A0A2R3IVY5"/>
<reference evidence="1 2" key="1">
    <citation type="submission" date="2018-02" db="EMBL/GenBank/DDBJ databases">
        <title>FDA/CDC Antimicrobial Resistant Isolate Bank Genome Sequencing.</title>
        <authorList>
            <person name="Benahmed F.H."/>
            <person name="Lutgring J.D."/>
            <person name="Yoo B."/>
            <person name="Machado M."/>
            <person name="Brown A."/>
            <person name="McAllister G."/>
            <person name="Perry A."/>
            <person name="Halpin A.L."/>
            <person name="Vavikolanu K."/>
            <person name="Ott S."/>
            <person name="Zhao X."/>
            <person name="Tallon L.J."/>
            <person name="Sadzewicz L."/>
            <person name="Aluvathingal J."/>
            <person name="Nadendla S."/>
            <person name="Voskania-kordi A."/>
            <person name="Simonyan V."/>
            <person name="Patel J."/>
            <person name="Shawar R.M."/>
        </authorList>
    </citation>
    <scope>NUCLEOTIDE SEQUENCE [LARGE SCALE GENOMIC DNA]</scope>
    <source>
        <strain evidence="1 2">AR_0356</strain>
    </source>
</reference>
<dbReference type="Proteomes" id="UP000238390">
    <property type="component" value="Chromosome"/>
</dbReference>
<evidence type="ECO:0000313" key="2">
    <source>
        <dbReference type="Proteomes" id="UP000238390"/>
    </source>
</evidence>
<dbReference type="EMBL" id="CP027169">
    <property type="protein sequence ID" value="AVK06089.1"/>
    <property type="molecule type" value="Genomic_DNA"/>
</dbReference>
<accession>A0A2R3IVY5</accession>
<protein>
    <submittedName>
        <fullName evidence="1">Uncharacterized protein</fullName>
    </submittedName>
</protein>
<proteinExistence type="predicted"/>
<organism evidence="1 2">
    <name type="scientific">Pseudomonas paraeruginosa</name>
    <dbReference type="NCBI Taxonomy" id="2994495"/>
    <lineage>
        <taxon>Bacteria</taxon>
        <taxon>Pseudomonadati</taxon>
        <taxon>Pseudomonadota</taxon>
        <taxon>Gammaproteobacteria</taxon>
        <taxon>Pseudomonadales</taxon>
        <taxon>Pseudomonadaceae</taxon>
        <taxon>Pseudomonas</taxon>
    </lineage>
</organism>
<keyword evidence="2" id="KW-1185">Reference proteome</keyword>
<gene>
    <name evidence="1" type="ORF">CSB93_2753</name>
</gene>
<sequence length="48" mass="5896">MLRFSSDHRIQVSKGLYFQWVEFVPRNEFRLFETVSSCASHNYRWALR</sequence>
<evidence type="ECO:0000313" key="1">
    <source>
        <dbReference type="EMBL" id="AVK06089.1"/>
    </source>
</evidence>
<name>A0A2R3IVY5_9PSED</name>